<keyword evidence="4 6" id="KW-1133">Transmembrane helix</keyword>
<evidence type="ECO:0000256" key="2">
    <source>
        <dbReference type="ARBA" id="ARBA00009399"/>
    </source>
</evidence>
<evidence type="ECO:0000256" key="5">
    <source>
        <dbReference type="ARBA" id="ARBA00023136"/>
    </source>
</evidence>
<feature type="transmembrane region" description="Helical" evidence="6">
    <location>
        <begin position="99"/>
        <end position="119"/>
    </location>
</feature>
<feature type="transmembrane region" description="Helical" evidence="6">
    <location>
        <begin position="7"/>
        <end position="29"/>
    </location>
</feature>
<dbReference type="InterPro" id="IPR007267">
    <property type="entry name" value="GtrA_DPMS_TM"/>
</dbReference>
<evidence type="ECO:0000256" key="1">
    <source>
        <dbReference type="ARBA" id="ARBA00004141"/>
    </source>
</evidence>
<keyword evidence="9" id="KW-1185">Reference proteome</keyword>
<comment type="caution">
    <text evidence="8">The sequence shown here is derived from an EMBL/GenBank/DDBJ whole genome shotgun (WGS) entry which is preliminary data.</text>
</comment>
<dbReference type="EMBL" id="JAHQCX010000001">
    <property type="protein sequence ID" value="MBU9724638.1"/>
    <property type="molecule type" value="Genomic_DNA"/>
</dbReference>
<evidence type="ECO:0000259" key="7">
    <source>
        <dbReference type="Pfam" id="PF04138"/>
    </source>
</evidence>
<protein>
    <submittedName>
        <fullName evidence="8">GtrA family protein</fullName>
    </submittedName>
</protein>
<evidence type="ECO:0000256" key="3">
    <source>
        <dbReference type="ARBA" id="ARBA00022692"/>
    </source>
</evidence>
<proteinExistence type="inferred from homology"/>
<dbReference type="RefSeq" id="WP_238726133.1">
    <property type="nucleotide sequence ID" value="NZ_JAHQCX010000001.1"/>
</dbReference>
<feature type="domain" description="GtrA/DPMS transmembrane" evidence="7">
    <location>
        <begin position="10"/>
        <end position="125"/>
    </location>
</feature>
<feature type="transmembrane region" description="Helical" evidence="6">
    <location>
        <begin position="35"/>
        <end position="61"/>
    </location>
</feature>
<keyword evidence="5 6" id="KW-0472">Membrane</keyword>
<evidence type="ECO:0000313" key="9">
    <source>
        <dbReference type="Proteomes" id="UP001314681"/>
    </source>
</evidence>
<feature type="transmembrane region" description="Helical" evidence="6">
    <location>
        <begin position="73"/>
        <end position="93"/>
    </location>
</feature>
<evidence type="ECO:0000313" key="8">
    <source>
        <dbReference type="EMBL" id="MBU9724638.1"/>
    </source>
</evidence>
<name>A0ABS6K1N7_9FIRM</name>
<dbReference type="Pfam" id="PF04138">
    <property type="entry name" value="GtrA_DPMS_TM"/>
    <property type="match status" value="1"/>
</dbReference>
<evidence type="ECO:0000256" key="4">
    <source>
        <dbReference type="ARBA" id="ARBA00022989"/>
    </source>
</evidence>
<gene>
    <name evidence="8" type="ORF">KTH90_01280</name>
</gene>
<dbReference type="InterPro" id="IPR051401">
    <property type="entry name" value="GtrA_CellWall_Glycosyl"/>
</dbReference>
<accession>A0ABS6K1N7</accession>
<dbReference type="PANTHER" id="PTHR38459">
    <property type="entry name" value="PROPHAGE BACTOPRENOL-LINKED GLUCOSE TRANSLOCASE HOMOLOG"/>
    <property type="match status" value="1"/>
</dbReference>
<sequence length="131" mass="14768">MKNLFIQLIRFGIVGAIAFLIDYAIMIALTELAGINYLISSGISFTISVIVNYILSVTLVFKRKKDANKSKEFIIFVCLSVVGLGLNQLLMYIQVDLLSIYYMIAKIVATAVVMVYNFITRKLFIEDHSKT</sequence>
<dbReference type="Proteomes" id="UP001314681">
    <property type="component" value="Unassembled WGS sequence"/>
</dbReference>
<keyword evidence="3 6" id="KW-0812">Transmembrane</keyword>
<comment type="similarity">
    <text evidence="2">Belongs to the GtrA family.</text>
</comment>
<reference evidence="8 9" key="1">
    <citation type="submission" date="2021-06" db="EMBL/GenBank/DDBJ databases">
        <title>Description of novel taxa of the family Lachnospiraceae.</title>
        <authorList>
            <person name="Chaplin A.V."/>
            <person name="Sokolova S.R."/>
            <person name="Pikina A.P."/>
            <person name="Korzhanova M."/>
            <person name="Belova V."/>
            <person name="Korostin D."/>
            <person name="Efimov B.A."/>
        </authorList>
    </citation>
    <scope>NUCLEOTIDE SEQUENCE [LARGE SCALE GENOMIC DNA]</scope>
    <source>
        <strain evidence="8 9">ASD4241</strain>
    </source>
</reference>
<dbReference type="PANTHER" id="PTHR38459:SF1">
    <property type="entry name" value="PROPHAGE BACTOPRENOL-LINKED GLUCOSE TRANSLOCASE HOMOLOG"/>
    <property type="match status" value="1"/>
</dbReference>
<evidence type="ECO:0000256" key="6">
    <source>
        <dbReference type="SAM" id="Phobius"/>
    </source>
</evidence>
<comment type="subcellular location">
    <subcellularLocation>
        <location evidence="1">Membrane</location>
        <topology evidence="1">Multi-pass membrane protein</topology>
    </subcellularLocation>
</comment>
<organism evidence="8 9">
    <name type="scientific">Diplocloster modestus</name>
    <dbReference type="NCBI Taxonomy" id="2850322"/>
    <lineage>
        <taxon>Bacteria</taxon>
        <taxon>Bacillati</taxon>
        <taxon>Bacillota</taxon>
        <taxon>Clostridia</taxon>
        <taxon>Lachnospirales</taxon>
        <taxon>Lachnospiraceae</taxon>
        <taxon>Diplocloster</taxon>
    </lineage>
</organism>